<dbReference type="AlphaFoldDB" id="A0A485LXX3"/>
<keyword evidence="1" id="KW-0472">Membrane</keyword>
<proteinExistence type="predicted"/>
<sequence length="83" mass="9427">MNVEKRIHTFISARSKSITRQIFLNPSFHEIPSSQGTIFRRQGNKSRFLKTLAALPGWFSFCGVRILTIGVLHTDEAPLISRV</sequence>
<keyword evidence="1" id="KW-1133">Transmembrane helix</keyword>
<reference evidence="2" key="1">
    <citation type="submission" date="2019-03" db="EMBL/GenBank/DDBJ databases">
        <authorList>
            <person name="Hao L."/>
        </authorList>
    </citation>
    <scope>NUCLEOTIDE SEQUENCE</scope>
</reference>
<accession>A0A485LXX3</accession>
<feature type="transmembrane region" description="Helical" evidence="1">
    <location>
        <begin position="48"/>
        <end position="72"/>
    </location>
</feature>
<protein>
    <submittedName>
        <fullName evidence="2">Uncharacterized protein</fullName>
    </submittedName>
</protein>
<keyword evidence="1" id="KW-0812">Transmembrane</keyword>
<evidence type="ECO:0000256" key="1">
    <source>
        <dbReference type="SAM" id="Phobius"/>
    </source>
</evidence>
<name>A0A485LXX3_9ZZZZ</name>
<gene>
    <name evidence="2" type="ORF">SCFA_20060</name>
</gene>
<dbReference type="EMBL" id="CAADRM010000081">
    <property type="protein sequence ID" value="VFU13597.1"/>
    <property type="molecule type" value="Genomic_DNA"/>
</dbReference>
<evidence type="ECO:0000313" key="2">
    <source>
        <dbReference type="EMBL" id="VFU13597.1"/>
    </source>
</evidence>
<organism evidence="2">
    <name type="scientific">anaerobic digester metagenome</name>
    <dbReference type="NCBI Taxonomy" id="1263854"/>
    <lineage>
        <taxon>unclassified sequences</taxon>
        <taxon>metagenomes</taxon>
        <taxon>ecological metagenomes</taxon>
    </lineage>
</organism>